<name>A0A974DW82_XENLA</name>
<evidence type="ECO:0000256" key="1">
    <source>
        <dbReference type="SAM" id="SignalP"/>
    </source>
</evidence>
<organism evidence="2 3">
    <name type="scientific">Xenopus laevis</name>
    <name type="common">African clawed frog</name>
    <dbReference type="NCBI Taxonomy" id="8355"/>
    <lineage>
        <taxon>Eukaryota</taxon>
        <taxon>Metazoa</taxon>
        <taxon>Chordata</taxon>
        <taxon>Craniata</taxon>
        <taxon>Vertebrata</taxon>
        <taxon>Euteleostomi</taxon>
        <taxon>Amphibia</taxon>
        <taxon>Batrachia</taxon>
        <taxon>Anura</taxon>
        <taxon>Pipoidea</taxon>
        <taxon>Pipidae</taxon>
        <taxon>Xenopodinae</taxon>
        <taxon>Xenopus</taxon>
        <taxon>Xenopus</taxon>
    </lineage>
</organism>
<evidence type="ECO:0008006" key="4">
    <source>
        <dbReference type="Google" id="ProtNLM"/>
    </source>
</evidence>
<evidence type="ECO:0000313" key="3">
    <source>
        <dbReference type="Proteomes" id="UP000694892"/>
    </source>
</evidence>
<dbReference type="Proteomes" id="UP000694892">
    <property type="component" value="Chromosome 1S"/>
</dbReference>
<evidence type="ECO:0000313" key="2">
    <source>
        <dbReference type="EMBL" id="OCT98605.1"/>
    </source>
</evidence>
<dbReference type="AlphaFoldDB" id="A0A974DW82"/>
<gene>
    <name evidence="2" type="ORF">XELAEV_18010840mg</name>
</gene>
<keyword evidence="1" id="KW-0732">Signal</keyword>
<accession>A0A974DW82</accession>
<protein>
    <recommendedName>
        <fullName evidence="4">Secreted protein</fullName>
    </recommendedName>
</protein>
<feature type="signal peptide" evidence="1">
    <location>
        <begin position="1"/>
        <end position="27"/>
    </location>
</feature>
<dbReference type="EMBL" id="CM004467">
    <property type="protein sequence ID" value="OCT98605.1"/>
    <property type="molecule type" value="Genomic_DNA"/>
</dbReference>
<sequence length="85" mass="9096">MSSAVSSSVSTTLLCSCVMALILSSIAAILSPMPAMESCTEFERKAKSLAMDCFSIKSMCFMLSCVSSWSEAGMFSRESVSELEL</sequence>
<reference evidence="3" key="1">
    <citation type="journal article" date="2016" name="Nature">
        <title>Genome evolution in the allotetraploid frog Xenopus laevis.</title>
        <authorList>
            <person name="Session A.M."/>
            <person name="Uno Y."/>
            <person name="Kwon T."/>
            <person name="Chapman J.A."/>
            <person name="Toyoda A."/>
            <person name="Takahashi S."/>
            <person name="Fukui A."/>
            <person name="Hikosaka A."/>
            <person name="Suzuki A."/>
            <person name="Kondo M."/>
            <person name="van Heeringen S.J."/>
            <person name="Quigley I."/>
            <person name="Heinz S."/>
            <person name="Ogino H."/>
            <person name="Ochi H."/>
            <person name="Hellsten U."/>
            <person name="Lyons J.B."/>
            <person name="Simakov O."/>
            <person name="Putnam N."/>
            <person name="Stites J."/>
            <person name="Kuroki Y."/>
            <person name="Tanaka T."/>
            <person name="Michiue T."/>
            <person name="Watanabe M."/>
            <person name="Bogdanovic O."/>
            <person name="Lister R."/>
            <person name="Georgiou G."/>
            <person name="Paranjpe S.S."/>
            <person name="van Kruijsbergen I."/>
            <person name="Shu S."/>
            <person name="Carlson J."/>
            <person name="Kinoshita T."/>
            <person name="Ohta Y."/>
            <person name="Mawaribuchi S."/>
            <person name="Jenkins J."/>
            <person name="Grimwood J."/>
            <person name="Schmutz J."/>
            <person name="Mitros T."/>
            <person name="Mozaffari S.V."/>
            <person name="Suzuki Y."/>
            <person name="Haramoto Y."/>
            <person name="Yamamoto T.S."/>
            <person name="Takagi C."/>
            <person name="Heald R."/>
            <person name="Miller K."/>
            <person name="Haudenschild C."/>
            <person name="Kitzman J."/>
            <person name="Nakayama T."/>
            <person name="Izutsu Y."/>
            <person name="Robert J."/>
            <person name="Fortriede J."/>
            <person name="Burns K."/>
            <person name="Lotay V."/>
            <person name="Karimi K."/>
            <person name="Yasuoka Y."/>
            <person name="Dichmann D.S."/>
            <person name="Flajnik M.F."/>
            <person name="Houston D.W."/>
            <person name="Shendure J."/>
            <person name="DuPasquier L."/>
            <person name="Vize P.D."/>
            <person name="Zorn A.M."/>
            <person name="Ito M."/>
            <person name="Marcotte E.M."/>
            <person name="Wallingford J.B."/>
            <person name="Ito Y."/>
            <person name="Asashima M."/>
            <person name="Ueno N."/>
            <person name="Matsuda Y."/>
            <person name="Veenstra G.J."/>
            <person name="Fujiyama A."/>
            <person name="Harland R.M."/>
            <person name="Taira M."/>
            <person name="Rokhsar D.S."/>
        </authorList>
    </citation>
    <scope>NUCLEOTIDE SEQUENCE [LARGE SCALE GENOMIC DNA]</scope>
    <source>
        <strain evidence="3">J</strain>
    </source>
</reference>
<feature type="chain" id="PRO_5037884736" description="Secreted protein" evidence="1">
    <location>
        <begin position="28"/>
        <end position="85"/>
    </location>
</feature>
<proteinExistence type="predicted"/>